<dbReference type="InterPro" id="IPR001305">
    <property type="entry name" value="HSP_DnaJ_Cys-rich_dom"/>
</dbReference>
<feature type="binding site" evidence="8">
    <location>
        <position position="181"/>
    </location>
    <ligand>
        <name>Zn(2+)</name>
        <dbReference type="ChEBI" id="CHEBI:29105"/>
        <label>2</label>
    </ligand>
</feature>
<dbReference type="Gene3D" id="2.10.230.10">
    <property type="entry name" value="Heat shock protein DnaJ, cysteine-rich domain"/>
    <property type="match status" value="1"/>
</dbReference>
<dbReference type="GO" id="GO:0005524">
    <property type="term" value="F:ATP binding"/>
    <property type="evidence" value="ECO:0007669"/>
    <property type="project" value="InterPro"/>
</dbReference>
<comment type="subcellular location">
    <subcellularLocation>
        <location evidence="8">Cytoplasm</location>
    </subcellularLocation>
</comment>
<dbReference type="FunFam" id="2.10.230.10:FF:000002">
    <property type="entry name" value="Molecular chaperone DnaJ"/>
    <property type="match status" value="1"/>
</dbReference>
<keyword evidence="2 8" id="KW-0677">Repeat</keyword>
<comment type="function">
    <text evidence="8">Participates actively in the response to hyperosmotic and heat shock by preventing the aggregation of stress-denatured proteins and by disaggregating proteins, also in an autonomous, DnaK-independent fashion. Unfolded proteins bind initially to DnaJ; upon interaction with the DnaJ-bound protein, DnaK hydrolyzes its bound ATP, resulting in the formation of a stable complex. GrpE releases ADP from DnaK; ATP binding to DnaK triggers the release of the substrate protein, thus completing the reaction cycle. Several rounds of ATP-dependent interactions between DnaJ, DnaK and GrpE are required for fully efficient folding. Also involved, together with DnaK and GrpE, in the DNA replication of plasmids through activation of initiation proteins.</text>
</comment>
<comment type="similarity">
    <text evidence="6 8">Belongs to the DnaJ family.</text>
</comment>
<evidence type="ECO:0000259" key="11">
    <source>
        <dbReference type="PROSITE" id="PS50076"/>
    </source>
</evidence>
<feature type="domain" description="J" evidence="11">
    <location>
        <begin position="4"/>
        <end position="66"/>
    </location>
</feature>
<dbReference type="InterPro" id="IPR036410">
    <property type="entry name" value="HSP_DnaJ_Cys-rich_dom_sf"/>
</dbReference>
<dbReference type="SUPFAM" id="SSF46565">
    <property type="entry name" value="Chaperone J-domain"/>
    <property type="match status" value="1"/>
</dbReference>
<evidence type="ECO:0000256" key="2">
    <source>
        <dbReference type="ARBA" id="ARBA00022737"/>
    </source>
</evidence>
<evidence type="ECO:0000256" key="5">
    <source>
        <dbReference type="ARBA" id="ARBA00023186"/>
    </source>
</evidence>
<dbReference type="InterPro" id="IPR036869">
    <property type="entry name" value="J_dom_sf"/>
</dbReference>
<dbReference type="GO" id="GO:0051082">
    <property type="term" value="F:unfolded protein binding"/>
    <property type="evidence" value="ECO:0007669"/>
    <property type="project" value="UniProtKB-UniRule"/>
</dbReference>
<dbReference type="PROSITE" id="PS00636">
    <property type="entry name" value="DNAJ_1"/>
    <property type="match status" value="1"/>
</dbReference>
<dbReference type="CDD" id="cd10747">
    <property type="entry name" value="DnaJ_C"/>
    <property type="match status" value="1"/>
</dbReference>
<feature type="binding site" evidence="8">
    <location>
        <position position="210"/>
    </location>
    <ligand>
        <name>Zn(2+)</name>
        <dbReference type="ChEBI" id="CHEBI:29105"/>
        <label>2</label>
    </ligand>
</feature>
<gene>
    <name evidence="8 13" type="primary">dnaJ</name>
    <name evidence="13" type="ORF">COY67_03360</name>
</gene>
<dbReference type="Proteomes" id="UP000228689">
    <property type="component" value="Unassembled WGS sequence"/>
</dbReference>
<dbReference type="GO" id="GO:0008270">
    <property type="term" value="F:zinc ion binding"/>
    <property type="evidence" value="ECO:0007669"/>
    <property type="project" value="UniProtKB-UniRule"/>
</dbReference>
<feature type="region of interest" description="Disordered" evidence="10">
    <location>
        <begin position="23"/>
        <end position="42"/>
    </location>
</feature>
<feature type="repeat" description="CXXCXGXG motif" evidence="8">
    <location>
        <begin position="207"/>
        <end position="214"/>
    </location>
</feature>
<keyword evidence="3 8" id="KW-0863">Zinc-finger</keyword>
<evidence type="ECO:0000313" key="14">
    <source>
        <dbReference type="Proteomes" id="UP000228689"/>
    </source>
</evidence>
<feature type="binding site" evidence="8">
    <location>
        <position position="224"/>
    </location>
    <ligand>
        <name>Zn(2+)</name>
        <dbReference type="ChEBI" id="CHEBI:29105"/>
        <label>1</label>
    </ligand>
</feature>
<evidence type="ECO:0000256" key="4">
    <source>
        <dbReference type="ARBA" id="ARBA00022833"/>
    </source>
</evidence>
<comment type="domain">
    <text evidence="8">The J domain is necessary and sufficient to stimulate DnaK ATPase activity. Zinc center 1 plays an important role in the autonomous, DnaK-independent chaperone activity of DnaJ. Zinc center 2 is essential for interaction with DnaK and for DnaJ activity.</text>
</comment>
<dbReference type="SMART" id="SM00271">
    <property type="entry name" value="DnaJ"/>
    <property type="match status" value="1"/>
</dbReference>
<dbReference type="GO" id="GO:0006260">
    <property type="term" value="P:DNA replication"/>
    <property type="evidence" value="ECO:0007669"/>
    <property type="project" value="UniProtKB-KW"/>
</dbReference>
<dbReference type="InterPro" id="IPR008971">
    <property type="entry name" value="HSP40/DnaJ_pept-bd"/>
</dbReference>
<comment type="cofactor">
    <cofactor evidence="8">
        <name>Zn(2+)</name>
        <dbReference type="ChEBI" id="CHEBI:29105"/>
    </cofactor>
    <text evidence="8">Binds 2 Zn(2+) ions per monomer.</text>
</comment>
<dbReference type="SUPFAM" id="SSF49493">
    <property type="entry name" value="HSP40/DnaJ peptide-binding domain"/>
    <property type="match status" value="2"/>
</dbReference>
<dbReference type="PROSITE" id="PS51188">
    <property type="entry name" value="ZF_CR"/>
    <property type="match status" value="1"/>
</dbReference>
<dbReference type="InterPro" id="IPR018253">
    <property type="entry name" value="DnaJ_domain_CS"/>
</dbReference>
<evidence type="ECO:0000256" key="7">
    <source>
        <dbReference type="ARBA" id="ARBA00067609"/>
    </source>
</evidence>
<dbReference type="GO" id="GO:0042026">
    <property type="term" value="P:protein refolding"/>
    <property type="evidence" value="ECO:0007669"/>
    <property type="project" value="TreeGrafter"/>
</dbReference>
<evidence type="ECO:0000256" key="6">
    <source>
        <dbReference type="ARBA" id="ARBA00061004"/>
    </source>
</evidence>
<feature type="compositionally biased region" description="Basic and acidic residues" evidence="10">
    <location>
        <begin position="31"/>
        <end position="42"/>
    </location>
</feature>
<dbReference type="PROSITE" id="PS50076">
    <property type="entry name" value="DNAJ_2"/>
    <property type="match status" value="1"/>
</dbReference>
<keyword evidence="4 8" id="KW-0862">Zinc</keyword>
<dbReference type="EMBL" id="PFMC01000080">
    <property type="protein sequence ID" value="PIY93935.1"/>
    <property type="molecule type" value="Genomic_DNA"/>
</dbReference>
<feature type="repeat" description="CXXCXGXG motif" evidence="8">
    <location>
        <begin position="181"/>
        <end position="188"/>
    </location>
</feature>
<feature type="zinc finger region" description="CR-type" evidence="9">
    <location>
        <begin position="151"/>
        <end position="233"/>
    </location>
</feature>
<protein>
    <recommendedName>
        <fullName evidence="7 8">Chaperone protein DnaJ</fullName>
    </recommendedName>
</protein>
<evidence type="ECO:0000256" key="1">
    <source>
        <dbReference type="ARBA" id="ARBA00022723"/>
    </source>
</evidence>
<feature type="binding site" evidence="8">
    <location>
        <position position="221"/>
    </location>
    <ligand>
        <name>Zn(2+)</name>
        <dbReference type="ChEBI" id="CHEBI:29105"/>
        <label>1</label>
    </ligand>
</feature>
<dbReference type="GO" id="GO:0005737">
    <property type="term" value="C:cytoplasm"/>
    <property type="evidence" value="ECO:0007669"/>
    <property type="project" value="UniProtKB-SubCell"/>
</dbReference>
<feature type="binding site" evidence="8">
    <location>
        <position position="184"/>
    </location>
    <ligand>
        <name>Zn(2+)</name>
        <dbReference type="ChEBI" id="CHEBI:29105"/>
        <label>2</label>
    </ligand>
</feature>
<keyword evidence="5 8" id="KW-0143">Chaperone</keyword>
<evidence type="ECO:0000256" key="10">
    <source>
        <dbReference type="SAM" id="MobiDB-lite"/>
    </source>
</evidence>
<evidence type="ECO:0000313" key="13">
    <source>
        <dbReference type="EMBL" id="PIY93935.1"/>
    </source>
</evidence>
<dbReference type="NCBIfam" id="NF008035">
    <property type="entry name" value="PRK10767.1"/>
    <property type="match status" value="1"/>
</dbReference>
<comment type="caution">
    <text evidence="13">The sequence shown here is derived from an EMBL/GenBank/DDBJ whole genome shotgun (WGS) entry which is preliminary data.</text>
</comment>
<dbReference type="InterPro" id="IPR002939">
    <property type="entry name" value="DnaJ_C"/>
</dbReference>
<dbReference type="PANTHER" id="PTHR43096:SF52">
    <property type="entry name" value="DNAJ HOMOLOG 1, MITOCHONDRIAL-RELATED"/>
    <property type="match status" value="1"/>
</dbReference>
<keyword evidence="8" id="KW-0235">DNA replication</keyword>
<comment type="subunit">
    <text evidence="8">Homodimer.</text>
</comment>
<accession>A0A2M7RB00</accession>
<dbReference type="AlphaFoldDB" id="A0A2M7RB00"/>
<feature type="binding site" evidence="8">
    <location>
        <position position="164"/>
    </location>
    <ligand>
        <name>Zn(2+)</name>
        <dbReference type="ChEBI" id="CHEBI:29105"/>
        <label>1</label>
    </ligand>
</feature>
<keyword evidence="8" id="KW-0346">Stress response</keyword>
<dbReference type="GO" id="GO:0031072">
    <property type="term" value="F:heat shock protein binding"/>
    <property type="evidence" value="ECO:0007669"/>
    <property type="project" value="InterPro"/>
</dbReference>
<dbReference type="PANTHER" id="PTHR43096">
    <property type="entry name" value="DNAJ HOMOLOG 1, MITOCHONDRIAL-RELATED"/>
    <property type="match status" value="1"/>
</dbReference>
<keyword evidence="8" id="KW-0963">Cytoplasm</keyword>
<evidence type="ECO:0000256" key="9">
    <source>
        <dbReference type="PROSITE-ProRule" id="PRU00546"/>
    </source>
</evidence>
<organism evidence="13 14">
    <name type="scientific">Candidatus Komeilibacteria bacterium CG_4_10_14_0_8_um_filter_37_78</name>
    <dbReference type="NCBI Taxonomy" id="1974471"/>
    <lineage>
        <taxon>Bacteria</taxon>
        <taxon>Candidatus Komeiliibacteriota</taxon>
    </lineage>
</organism>
<feature type="binding site" evidence="8">
    <location>
        <position position="207"/>
    </location>
    <ligand>
        <name>Zn(2+)</name>
        <dbReference type="ChEBI" id="CHEBI:29105"/>
        <label>2</label>
    </ligand>
</feature>
<dbReference type="InterPro" id="IPR012724">
    <property type="entry name" value="DnaJ"/>
</dbReference>
<dbReference type="Gene3D" id="1.10.287.110">
    <property type="entry name" value="DnaJ domain"/>
    <property type="match status" value="1"/>
</dbReference>
<dbReference type="CDD" id="cd06257">
    <property type="entry name" value="DnaJ"/>
    <property type="match status" value="1"/>
</dbReference>
<dbReference type="PRINTS" id="PR00625">
    <property type="entry name" value="JDOMAIN"/>
</dbReference>
<evidence type="ECO:0000259" key="12">
    <source>
        <dbReference type="PROSITE" id="PS51188"/>
    </source>
</evidence>
<keyword evidence="1 8" id="KW-0479">Metal-binding</keyword>
<dbReference type="Pfam" id="PF01556">
    <property type="entry name" value="DnaJ_C"/>
    <property type="match status" value="1"/>
</dbReference>
<feature type="repeat" description="CXXCXGXG motif" evidence="8">
    <location>
        <begin position="164"/>
        <end position="171"/>
    </location>
</feature>
<dbReference type="SUPFAM" id="SSF57938">
    <property type="entry name" value="DnaJ/Hsp40 cysteine-rich domain"/>
    <property type="match status" value="1"/>
</dbReference>
<proteinExistence type="inferred from homology"/>
<feature type="repeat" description="CXXCXGXG motif" evidence="8">
    <location>
        <begin position="221"/>
        <end position="228"/>
    </location>
</feature>
<dbReference type="InterPro" id="IPR001623">
    <property type="entry name" value="DnaJ_domain"/>
</dbReference>
<reference evidence="14" key="1">
    <citation type="submission" date="2017-09" db="EMBL/GenBank/DDBJ databases">
        <title>Depth-based differentiation of microbial function through sediment-hosted aquifers and enrichment of novel symbionts in the deep terrestrial subsurface.</title>
        <authorList>
            <person name="Probst A.J."/>
            <person name="Ladd B."/>
            <person name="Jarett J.K."/>
            <person name="Geller-Mcgrath D.E."/>
            <person name="Sieber C.M.K."/>
            <person name="Emerson J.B."/>
            <person name="Anantharaman K."/>
            <person name="Thomas B.C."/>
            <person name="Malmstrom R."/>
            <person name="Stieglmeier M."/>
            <person name="Klingl A."/>
            <person name="Woyke T."/>
            <person name="Ryan C.M."/>
            <person name="Banfield J.F."/>
        </authorList>
    </citation>
    <scope>NUCLEOTIDE SEQUENCE [LARGE SCALE GENOMIC DNA]</scope>
</reference>
<dbReference type="Gene3D" id="2.60.260.20">
    <property type="entry name" value="Urease metallochaperone UreE, N-terminal domain"/>
    <property type="match status" value="2"/>
</dbReference>
<dbReference type="GO" id="GO:0009408">
    <property type="term" value="P:response to heat"/>
    <property type="evidence" value="ECO:0007669"/>
    <property type="project" value="InterPro"/>
</dbReference>
<dbReference type="Pfam" id="PF00226">
    <property type="entry name" value="DnaJ"/>
    <property type="match status" value="1"/>
</dbReference>
<dbReference type="HAMAP" id="MF_01152">
    <property type="entry name" value="DnaJ"/>
    <property type="match status" value="1"/>
</dbReference>
<evidence type="ECO:0000256" key="8">
    <source>
        <dbReference type="HAMAP-Rule" id="MF_01152"/>
    </source>
</evidence>
<dbReference type="Pfam" id="PF00684">
    <property type="entry name" value="DnaJ_CXXCXGXG"/>
    <property type="match status" value="1"/>
</dbReference>
<dbReference type="FunFam" id="2.60.260.20:FF:000005">
    <property type="entry name" value="Chaperone protein dnaJ 1, mitochondrial"/>
    <property type="match status" value="1"/>
</dbReference>
<evidence type="ECO:0000256" key="3">
    <source>
        <dbReference type="ARBA" id="ARBA00022771"/>
    </source>
</evidence>
<dbReference type="NCBIfam" id="TIGR02349">
    <property type="entry name" value="DnaJ_bact"/>
    <property type="match status" value="1"/>
</dbReference>
<feature type="domain" description="CR-type" evidence="12">
    <location>
        <begin position="151"/>
        <end position="233"/>
    </location>
</feature>
<name>A0A2M7RB00_9BACT</name>
<sequence length="373" mass="40720">MSKDYYQILGVDKKATKDEIKKAFRKKAHEHHPDKGNGNADKFKEINEAYQVLSNEQKRQQYDQYGSTGPFGYDGARANSGQGGMGGFNWQDMAGGQGAQGNINMDDLGDIFGGLGDIFGFGGRSNSRRGPQRGHDMESELTITFEESYSGVEKMIQLKKNIQCNHCHGNGAEPGAKIETCQTCKGSGQVRQVQNTMFGQMSSVIVCPDCHGEGKSYSQKCKDCRGSGVINDYDKIKVKVPAGISNGQSLKLSGKGEAGIKGGPVGDLYLNIFVKPSAKFKRDGHDLYTARTITLTQALLGDKVNVDIMEGKVKLKIPSGTESGKRFLIRGKGMPKLQGSGYGNLYVEVDIDIPSRLNRQQKKLIEELKKEGL</sequence>
<feature type="binding site" evidence="8">
    <location>
        <position position="167"/>
    </location>
    <ligand>
        <name>Zn(2+)</name>
        <dbReference type="ChEBI" id="CHEBI:29105"/>
        <label>1</label>
    </ligand>
</feature>